<organism evidence="2 3">
    <name type="scientific">Dissostichus eleginoides</name>
    <name type="common">Patagonian toothfish</name>
    <name type="synonym">Dissostichus amissus</name>
    <dbReference type="NCBI Taxonomy" id="100907"/>
    <lineage>
        <taxon>Eukaryota</taxon>
        <taxon>Metazoa</taxon>
        <taxon>Chordata</taxon>
        <taxon>Craniata</taxon>
        <taxon>Vertebrata</taxon>
        <taxon>Euteleostomi</taxon>
        <taxon>Actinopterygii</taxon>
        <taxon>Neopterygii</taxon>
        <taxon>Teleostei</taxon>
        <taxon>Neoteleostei</taxon>
        <taxon>Acanthomorphata</taxon>
        <taxon>Eupercaria</taxon>
        <taxon>Perciformes</taxon>
        <taxon>Notothenioidei</taxon>
        <taxon>Nototheniidae</taxon>
        <taxon>Dissostichus</taxon>
    </lineage>
</organism>
<keyword evidence="3" id="KW-1185">Reference proteome</keyword>
<feature type="non-terminal residue" evidence="2">
    <location>
        <position position="62"/>
    </location>
</feature>
<evidence type="ECO:0000313" key="2">
    <source>
        <dbReference type="EMBL" id="KAK1897538.1"/>
    </source>
</evidence>
<evidence type="ECO:0000313" key="3">
    <source>
        <dbReference type="Proteomes" id="UP001228049"/>
    </source>
</evidence>
<reference evidence="2" key="1">
    <citation type="submission" date="2023-04" db="EMBL/GenBank/DDBJ databases">
        <title>Chromosome-level genome of Chaenocephalus aceratus.</title>
        <authorList>
            <person name="Park H."/>
        </authorList>
    </citation>
    <scope>NUCLEOTIDE SEQUENCE</scope>
    <source>
        <strain evidence="2">DE</strain>
        <tissue evidence="2">Muscle</tissue>
    </source>
</reference>
<protein>
    <submittedName>
        <fullName evidence="2">Meiotic coiled-coil protein 5</fullName>
    </submittedName>
</protein>
<proteinExistence type="predicted"/>
<feature type="region of interest" description="Disordered" evidence="1">
    <location>
        <begin position="43"/>
        <end position="62"/>
    </location>
</feature>
<name>A0AAD9C9H3_DISEL</name>
<gene>
    <name evidence="2" type="ORF">KUDE01_017070</name>
</gene>
<accession>A0AAD9C9H3</accession>
<comment type="caution">
    <text evidence="2">The sequence shown here is derived from an EMBL/GenBank/DDBJ whole genome shotgun (WGS) entry which is preliminary data.</text>
</comment>
<sequence>THLVNMSSRASEQHTLLLTCFLKYNNWRQQSWGSRVPGAVTEATASLSGSNHSIPSCSPTQS</sequence>
<feature type="non-terminal residue" evidence="2">
    <location>
        <position position="1"/>
    </location>
</feature>
<evidence type="ECO:0000256" key="1">
    <source>
        <dbReference type="SAM" id="MobiDB-lite"/>
    </source>
</evidence>
<dbReference type="AlphaFoldDB" id="A0AAD9C9H3"/>
<dbReference type="Proteomes" id="UP001228049">
    <property type="component" value="Unassembled WGS sequence"/>
</dbReference>
<dbReference type="EMBL" id="JASDAP010000009">
    <property type="protein sequence ID" value="KAK1897538.1"/>
    <property type="molecule type" value="Genomic_DNA"/>
</dbReference>